<evidence type="ECO:0000313" key="2">
    <source>
        <dbReference type="Proteomes" id="UP000008783"/>
    </source>
</evidence>
<accession>E3JYK8</accession>
<dbReference type="KEGG" id="pgr:PGTG_03089"/>
<name>E3JYK8_PUCGT</name>
<dbReference type="AlphaFoldDB" id="E3JYK8"/>
<sequence length="134" mass="15275">MGSSGVRPEGKYIKYDHVRHLIRTRMGVLAQRNPDPFISITLWHQNLQQQGWNTYLPASHDASDFTFAFQSPWQRQQLLDHGWGMLMLDSTHNSVDNRSLSCGRKFSLYTFVIRDPIVGKGHPVCWAFTASAAA</sequence>
<evidence type="ECO:0000313" key="1">
    <source>
        <dbReference type="EMBL" id="EFP77133.2"/>
    </source>
</evidence>
<dbReference type="EMBL" id="DS178267">
    <property type="protein sequence ID" value="EFP77133.2"/>
    <property type="molecule type" value="Genomic_DNA"/>
</dbReference>
<evidence type="ECO:0008006" key="3">
    <source>
        <dbReference type="Google" id="ProtNLM"/>
    </source>
</evidence>
<keyword evidence="2" id="KW-1185">Reference proteome</keyword>
<reference evidence="2" key="2">
    <citation type="journal article" date="2011" name="Proc. Natl. Acad. Sci. U.S.A.">
        <title>Obligate biotrophy features unraveled by the genomic analysis of rust fungi.</title>
        <authorList>
            <person name="Duplessis S."/>
            <person name="Cuomo C.A."/>
            <person name="Lin Y.-C."/>
            <person name="Aerts A."/>
            <person name="Tisserant E."/>
            <person name="Veneault-Fourrey C."/>
            <person name="Joly D.L."/>
            <person name="Hacquard S."/>
            <person name="Amselem J."/>
            <person name="Cantarel B.L."/>
            <person name="Chiu R."/>
            <person name="Coutinho P.M."/>
            <person name="Feau N."/>
            <person name="Field M."/>
            <person name="Frey P."/>
            <person name="Gelhaye E."/>
            <person name="Goldberg J."/>
            <person name="Grabherr M.G."/>
            <person name="Kodira C.D."/>
            <person name="Kohler A."/>
            <person name="Kuees U."/>
            <person name="Lindquist E.A."/>
            <person name="Lucas S.M."/>
            <person name="Mago R."/>
            <person name="Mauceli E."/>
            <person name="Morin E."/>
            <person name="Murat C."/>
            <person name="Pangilinan J.L."/>
            <person name="Park R."/>
            <person name="Pearson M."/>
            <person name="Quesneville H."/>
            <person name="Rouhier N."/>
            <person name="Sakthikumar S."/>
            <person name="Salamov A.A."/>
            <person name="Schmutz J."/>
            <person name="Selles B."/>
            <person name="Shapiro H."/>
            <person name="Tanguay P."/>
            <person name="Tuskan G.A."/>
            <person name="Henrissat B."/>
            <person name="Van de Peer Y."/>
            <person name="Rouze P."/>
            <person name="Ellis J.G."/>
            <person name="Dodds P.N."/>
            <person name="Schein J.E."/>
            <person name="Zhong S."/>
            <person name="Hamelin R.C."/>
            <person name="Grigoriev I.V."/>
            <person name="Szabo L.J."/>
            <person name="Martin F."/>
        </authorList>
    </citation>
    <scope>NUCLEOTIDE SEQUENCE [LARGE SCALE GENOMIC DNA]</scope>
    <source>
        <strain evidence="2">CRL 75-36-700-3 / race SCCL</strain>
    </source>
</reference>
<dbReference type="Proteomes" id="UP000008783">
    <property type="component" value="Unassembled WGS sequence"/>
</dbReference>
<protein>
    <recommendedName>
        <fullName evidence="3">MULE transposase domain-containing protein</fullName>
    </recommendedName>
</protein>
<dbReference type="VEuPathDB" id="FungiDB:PGTG_03089"/>
<gene>
    <name evidence="1" type="ORF">PGTG_03089</name>
</gene>
<reference key="1">
    <citation type="submission" date="2007-01" db="EMBL/GenBank/DDBJ databases">
        <title>The Genome Sequence of Puccinia graminis f. sp. tritici Strain CRL 75-36-700-3.</title>
        <authorList>
            <consortium name="The Broad Institute Genome Sequencing Platform"/>
            <person name="Birren B."/>
            <person name="Lander E."/>
            <person name="Galagan J."/>
            <person name="Nusbaum C."/>
            <person name="Devon K."/>
            <person name="Cuomo C."/>
            <person name="Jaffe D."/>
            <person name="Butler J."/>
            <person name="Alvarez P."/>
            <person name="Gnerre S."/>
            <person name="Grabherr M."/>
            <person name="Mauceli E."/>
            <person name="Brockman W."/>
            <person name="Young S."/>
            <person name="LaButti K."/>
            <person name="Sykes S."/>
            <person name="DeCaprio D."/>
            <person name="Crawford M."/>
            <person name="Koehrsen M."/>
            <person name="Engels R."/>
            <person name="Montgomery P."/>
            <person name="Pearson M."/>
            <person name="Howarth C."/>
            <person name="Larson L."/>
            <person name="White J."/>
            <person name="Zeng Q."/>
            <person name="Kodira C."/>
            <person name="Yandava C."/>
            <person name="Alvarado L."/>
            <person name="O'Leary S."/>
            <person name="Szabo L."/>
            <person name="Dean R."/>
            <person name="Schein J."/>
        </authorList>
    </citation>
    <scope>NUCLEOTIDE SEQUENCE</scope>
    <source>
        <strain>CRL 75-36-700-3</strain>
    </source>
</reference>
<dbReference type="InParanoid" id="E3JYK8"/>
<proteinExistence type="predicted"/>
<dbReference type="RefSeq" id="XP_003321552.2">
    <property type="nucleotide sequence ID" value="XM_003321504.2"/>
</dbReference>
<organism evidence="1 2">
    <name type="scientific">Puccinia graminis f. sp. tritici (strain CRL 75-36-700-3 / race SCCL)</name>
    <name type="common">Black stem rust fungus</name>
    <dbReference type="NCBI Taxonomy" id="418459"/>
    <lineage>
        <taxon>Eukaryota</taxon>
        <taxon>Fungi</taxon>
        <taxon>Dikarya</taxon>
        <taxon>Basidiomycota</taxon>
        <taxon>Pucciniomycotina</taxon>
        <taxon>Pucciniomycetes</taxon>
        <taxon>Pucciniales</taxon>
        <taxon>Pucciniaceae</taxon>
        <taxon>Puccinia</taxon>
    </lineage>
</organism>
<dbReference type="GeneID" id="10537344"/>
<dbReference type="OrthoDB" id="2506357at2759"/>
<dbReference type="HOGENOM" id="CLU_133972_0_0_1"/>